<reference evidence="2 3" key="3">
    <citation type="journal article" date="2010" name="BMC Genomics">
        <title>Transcriptome sequencing and comparative analysis of cucumber flowers with different sex types.</title>
        <authorList>
            <person name="Guo S."/>
            <person name="Zheng Y."/>
            <person name="Joung J.G."/>
            <person name="Liu S."/>
            <person name="Zhang Z."/>
            <person name="Crasta O.R."/>
            <person name="Sobral B.W."/>
            <person name="Xu Y."/>
            <person name="Huang S."/>
            <person name="Fei Z."/>
        </authorList>
    </citation>
    <scope>NUCLEOTIDE SEQUENCE [LARGE SCALE GENOMIC DNA]</scope>
    <source>
        <strain evidence="3">cv. 9930</strain>
    </source>
</reference>
<keyword evidence="3" id="KW-1185">Reference proteome</keyword>
<protein>
    <submittedName>
        <fullName evidence="2">Uncharacterized protein</fullName>
    </submittedName>
</protein>
<reference evidence="2 3" key="4">
    <citation type="journal article" date="2011" name="BMC Genomics">
        <title>RNA-Seq improves annotation of protein-coding genes in the cucumber genome.</title>
        <authorList>
            <person name="Li Z."/>
            <person name="Zhang Z."/>
            <person name="Yan P."/>
            <person name="Huang S."/>
            <person name="Fei Z."/>
            <person name="Lin K."/>
        </authorList>
    </citation>
    <scope>NUCLEOTIDE SEQUENCE [LARGE SCALE GENOMIC DNA]</scope>
    <source>
        <strain evidence="3">cv. 9930</strain>
    </source>
</reference>
<reference evidence="2 3" key="2">
    <citation type="journal article" date="2009" name="PLoS ONE">
        <title>An integrated genetic and cytogenetic map of the cucumber genome.</title>
        <authorList>
            <person name="Ren Y."/>
            <person name="Zhang Z."/>
            <person name="Liu J."/>
            <person name="Staub J.E."/>
            <person name="Han Y."/>
            <person name="Cheng Z."/>
            <person name="Li X."/>
            <person name="Lu J."/>
            <person name="Miao H."/>
            <person name="Kang H."/>
            <person name="Xie B."/>
            <person name="Gu X."/>
            <person name="Wang X."/>
            <person name="Du Y."/>
            <person name="Jin W."/>
            <person name="Huang S."/>
        </authorList>
    </citation>
    <scope>NUCLEOTIDE SEQUENCE [LARGE SCALE GENOMIC DNA]</scope>
    <source>
        <strain evidence="3">cv. 9930</strain>
    </source>
</reference>
<dbReference type="InterPro" id="IPR019389">
    <property type="entry name" value="Selenoprotein_T"/>
</dbReference>
<dbReference type="GO" id="GO:0004791">
    <property type="term" value="F:thioredoxin-disulfide reductase (NADPH) activity"/>
    <property type="evidence" value="ECO:0000318"/>
    <property type="project" value="GO_Central"/>
</dbReference>
<reference evidence="2 3" key="1">
    <citation type="journal article" date="2009" name="Nat. Genet.">
        <title>The genome of the cucumber, Cucumis sativus L.</title>
        <authorList>
            <person name="Huang S."/>
            <person name="Li R."/>
            <person name="Zhang Z."/>
            <person name="Li L."/>
            <person name="Gu X."/>
            <person name="Fan W."/>
            <person name="Lucas W.J."/>
            <person name="Wang X."/>
            <person name="Xie B."/>
            <person name="Ni P."/>
            <person name="Ren Y."/>
            <person name="Zhu H."/>
            <person name="Li J."/>
            <person name="Lin K."/>
            <person name="Jin W."/>
            <person name="Fei Z."/>
            <person name="Li G."/>
            <person name="Staub J."/>
            <person name="Kilian A."/>
            <person name="van der Vossen E.A."/>
            <person name="Wu Y."/>
            <person name="Guo J."/>
            <person name="He J."/>
            <person name="Jia Z."/>
            <person name="Ren Y."/>
            <person name="Tian G."/>
            <person name="Lu Y."/>
            <person name="Ruan J."/>
            <person name="Qian W."/>
            <person name="Wang M."/>
            <person name="Huang Q."/>
            <person name="Li B."/>
            <person name="Xuan Z."/>
            <person name="Cao J."/>
            <person name="Asan"/>
            <person name="Wu Z."/>
            <person name="Zhang J."/>
            <person name="Cai Q."/>
            <person name="Bai Y."/>
            <person name="Zhao B."/>
            <person name="Han Y."/>
            <person name="Li Y."/>
            <person name="Li X."/>
            <person name="Wang S."/>
            <person name="Shi Q."/>
            <person name="Liu S."/>
            <person name="Cho W.K."/>
            <person name="Kim J.Y."/>
            <person name="Xu Y."/>
            <person name="Heller-Uszynska K."/>
            <person name="Miao H."/>
            <person name="Cheng Z."/>
            <person name="Zhang S."/>
            <person name="Wu J."/>
            <person name="Yang Y."/>
            <person name="Kang H."/>
            <person name="Li M."/>
            <person name="Liang H."/>
            <person name="Ren X."/>
            <person name="Shi Z."/>
            <person name="Wen M."/>
            <person name="Jian M."/>
            <person name="Yang H."/>
            <person name="Zhang G."/>
            <person name="Yang Z."/>
            <person name="Chen R."/>
            <person name="Liu S."/>
            <person name="Li J."/>
            <person name="Ma L."/>
            <person name="Liu H."/>
            <person name="Zhou Y."/>
            <person name="Zhao J."/>
            <person name="Fang X."/>
            <person name="Li G."/>
            <person name="Fang L."/>
            <person name="Li Y."/>
            <person name="Liu D."/>
            <person name="Zheng H."/>
            <person name="Zhang Y."/>
            <person name="Qin N."/>
            <person name="Li Z."/>
            <person name="Yang G."/>
            <person name="Yang S."/>
            <person name="Bolund L."/>
            <person name="Kristiansen K."/>
            <person name="Zheng H."/>
            <person name="Li S."/>
            <person name="Zhang X."/>
            <person name="Yang H."/>
            <person name="Wang J."/>
            <person name="Sun R."/>
            <person name="Zhang B."/>
            <person name="Jiang S."/>
            <person name="Wang J."/>
            <person name="Du Y."/>
            <person name="Li S."/>
        </authorList>
    </citation>
    <scope>NUCLEOTIDE SEQUENCE [LARGE SCALE GENOMIC DNA]</scope>
    <source>
        <strain evidence="3">cv. 9930</strain>
    </source>
</reference>
<dbReference type="AlphaFoldDB" id="A0A0A0KBM2"/>
<dbReference type="PANTHER" id="PTHR13544">
    <property type="entry name" value="SELENOPROTEIN T"/>
    <property type="match status" value="1"/>
</dbReference>
<evidence type="ECO:0000313" key="3">
    <source>
        <dbReference type="Proteomes" id="UP000029981"/>
    </source>
</evidence>
<dbReference type="GO" id="GO:0005789">
    <property type="term" value="C:endoplasmic reticulum membrane"/>
    <property type="evidence" value="ECO:0000318"/>
    <property type="project" value="GO_Central"/>
</dbReference>
<dbReference type="EMBL" id="CM002927">
    <property type="protein sequence ID" value="KGN47075.1"/>
    <property type="molecule type" value="Genomic_DNA"/>
</dbReference>
<proteinExistence type="predicted"/>
<name>A0A0A0KBM2_CUCSA</name>
<keyword evidence="1" id="KW-1133">Transmembrane helix</keyword>
<evidence type="ECO:0000256" key="1">
    <source>
        <dbReference type="SAM" id="Phobius"/>
    </source>
</evidence>
<feature type="transmembrane region" description="Helical" evidence="1">
    <location>
        <begin position="96"/>
        <end position="114"/>
    </location>
</feature>
<evidence type="ECO:0000313" key="2">
    <source>
        <dbReference type="EMBL" id="KGN47075.1"/>
    </source>
</evidence>
<sequence>MTHSEIDQRLNNHTQRYAYRQIQLSVFLQVSGDTKVSCNQRYSFTSPSKSAKINCYKTHINSTCFDHNDGVMAGKHILLELGRPIPSWYYSLTAQQFYIVAIPWLLGCITINYLRSTEDFQLFFNDNLVFCK</sequence>
<keyword evidence="1" id="KW-0472">Membrane</keyword>
<dbReference type="GO" id="GO:0045454">
    <property type="term" value="P:cell redox homeostasis"/>
    <property type="evidence" value="ECO:0000318"/>
    <property type="project" value="GO_Central"/>
</dbReference>
<dbReference type="OrthoDB" id="60822at2759"/>
<dbReference type="PANTHER" id="PTHR13544:SF0">
    <property type="entry name" value="THIOREDOXIN REDUCTASE-LIKE SELENOPROTEIN T"/>
    <property type="match status" value="1"/>
</dbReference>
<accession>A0A0A0KBM2</accession>
<dbReference type="Gramene" id="KGN47075">
    <property type="protein sequence ID" value="KGN47075"/>
    <property type="gene ID" value="Csa_6G185250"/>
</dbReference>
<dbReference type="Proteomes" id="UP000029981">
    <property type="component" value="Chromosome 6"/>
</dbReference>
<gene>
    <name evidence="2" type="ORF">Csa_6G185250</name>
</gene>
<keyword evidence="1" id="KW-0812">Transmembrane</keyword>
<organism evidence="2 3">
    <name type="scientific">Cucumis sativus</name>
    <name type="common">Cucumber</name>
    <dbReference type="NCBI Taxonomy" id="3659"/>
    <lineage>
        <taxon>Eukaryota</taxon>
        <taxon>Viridiplantae</taxon>
        <taxon>Streptophyta</taxon>
        <taxon>Embryophyta</taxon>
        <taxon>Tracheophyta</taxon>
        <taxon>Spermatophyta</taxon>
        <taxon>Magnoliopsida</taxon>
        <taxon>eudicotyledons</taxon>
        <taxon>Gunneridae</taxon>
        <taxon>Pentapetalae</taxon>
        <taxon>rosids</taxon>
        <taxon>fabids</taxon>
        <taxon>Cucurbitales</taxon>
        <taxon>Cucurbitaceae</taxon>
        <taxon>Benincaseae</taxon>
        <taxon>Cucumis</taxon>
    </lineage>
</organism>